<protein>
    <submittedName>
        <fullName evidence="2">Uncharacterized protein</fullName>
    </submittedName>
</protein>
<dbReference type="AlphaFoldDB" id="A0A540K542"/>
<evidence type="ECO:0000313" key="2">
    <source>
        <dbReference type="EMBL" id="TQD69330.1"/>
    </source>
</evidence>
<proteinExistence type="predicted"/>
<evidence type="ECO:0000256" key="1">
    <source>
        <dbReference type="SAM" id="MobiDB-lite"/>
    </source>
</evidence>
<dbReference type="Proteomes" id="UP000315295">
    <property type="component" value="Unassembled WGS sequence"/>
</dbReference>
<keyword evidence="3" id="KW-1185">Reference proteome</keyword>
<gene>
    <name evidence="2" type="ORF">C1H46_045137</name>
</gene>
<comment type="caution">
    <text evidence="2">The sequence shown here is derived from an EMBL/GenBank/DDBJ whole genome shotgun (WGS) entry which is preliminary data.</text>
</comment>
<sequence>MLRRTSRKVEGNAKKTDGPGRNQSMGGRVEKSKGFAPKSLIEFFWMQPVLPLVKTSTICWRGTIIR</sequence>
<name>A0A540K542_MALBA</name>
<feature type="compositionally biased region" description="Basic and acidic residues" evidence="1">
    <location>
        <begin position="7"/>
        <end position="18"/>
    </location>
</feature>
<organism evidence="2 3">
    <name type="scientific">Malus baccata</name>
    <name type="common">Siberian crab apple</name>
    <name type="synonym">Pyrus baccata</name>
    <dbReference type="NCBI Taxonomy" id="106549"/>
    <lineage>
        <taxon>Eukaryota</taxon>
        <taxon>Viridiplantae</taxon>
        <taxon>Streptophyta</taxon>
        <taxon>Embryophyta</taxon>
        <taxon>Tracheophyta</taxon>
        <taxon>Spermatophyta</taxon>
        <taxon>Magnoliopsida</taxon>
        <taxon>eudicotyledons</taxon>
        <taxon>Gunneridae</taxon>
        <taxon>Pentapetalae</taxon>
        <taxon>rosids</taxon>
        <taxon>fabids</taxon>
        <taxon>Rosales</taxon>
        <taxon>Rosaceae</taxon>
        <taxon>Amygdaloideae</taxon>
        <taxon>Maleae</taxon>
        <taxon>Malus</taxon>
    </lineage>
</organism>
<reference evidence="2 3" key="1">
    <citation type="journal article" date="2019" name="G3 (Bethesda)">
        <title>Sequencing of a Wild Apple (Malus baccata) Genome Unravels the Differences Between Cultivated and Wild Apple Species Regarding Disease Resistance and Cold Tolerance.</title>
        <authorList>
            <person name="Chen X."/>
        </authorList>
    </citation>
    <scope>NUCLEOTIDE SEQUENCE [LARGE SCALE GENOMIC DNA]</scope>
    <source>
        <strain evidence="3">cv. Shandingzi</strain>
        <tissue evidence="2">Leaves</tissue>
    </source>
</reference>
<evidence type="ECO:0000313" key="3">
    <source>
        <dbReference type="Proteomes" id="UP000315295"/>
    </source>
</evidence>
<feature type="region of interest" description="Disordered" evidence="1">
    <location>
        <begin position="1"/>
        <end position="31"/>
    </location>
</feature>
<accession>A0A540K542</accession>
<dbReference type="EMBL" id="VIEB01003918">
    <property type="protein sequence ID" value="TQD69330.1"/>
    <property type="molecule type" value="Genomic_DNA"/>
</dbReference>